<evidence type="ECO:0000313" key="5">
    <source>
        <dbReference type="Proteomes" id="UP001141552"/>
    </source>
</evidence>
<sequence length="376" mass="42105">MVYRGLPSCLESQFAEQRTLRLRLSSPKPHFSQSLELTLKPGGVLDSSDTKESNDKCHHEETTQKAKVFAEKIASSTNPHSGDWSFFQTLSNTSQSSKETPMEKENTYVHPLVKRSSSRLSEKSLELCTESLGSETGTTDVIETSNLMMSSYSSSSSTSEEAAGNPPTREQHKTRQLFGAKKASVPRSFPPPLTTMSGSESLQVRPHREDGRLIIKAVKTPSSRTYFQAERSNGRLRLCLIKDSSLPNTIIDHAGLAASAEENTHESNNREEIENDANINDDGVVVEEEEQEEEEKLAEEDGLFDEEQEQEQEQEQEMDGEECYEKEEEMDGNELDVGNGMGMEMEMEELQRSVWCKGELENKGLLDWKLCCVATS</sequence>
<protein>
    <recommendedName>
        <fullName evidence="3">FAF domain-containing protein</fullName>
    </recommendedName>
</protein>
<feature type="compositionally biased region" description="Basic and acidic residues" evidence="2">
    <location>
        <begin position="48"/>
        <end position="61"/>
    </location>
</feature>
<dbReference type="Pfam" id="PF11250">
    <property type="entry name" value="FAF"/>
    <property type="match status" value="1"/>
</dbReference>
<dbReference type="PANTHER" id="PTHR33155">
    <property type="entry name" value="FANTASTIC FOUR-LIKE PROTEIN (DUF3049)"/>
    <property type="match status" value="1"/>
</dbReference>
<evidence type="ECO:0000256" key="2">
    <source>
        <dbReference type="SAM" id="MobiDB-lite"/>
    </source>
</evidence>
<comment type="caution">
    <text evidence="4">The sequence shown here is derived from an EMBL/GenBank/DDBJ whole genome shotgun (WGS) entry which is preliminary data.</text>
</comment>
<evidence type="ECO:0000313" key="4">
    <source>
        <dbReference type="EMBL" id="KAJ4833778.1"/>
    </source>
</evidence>
<evidence type="ECO:0000259" key="3">
    <source>
        <dbReference type="Pfam" id="PF11250"/>
    </source>
</evidence>
<reference evidence="4" key="2">
    <citation type="journal article" date="2023" name="Plants (Basel)">
        <title>Annotation of the Turnera subulata (Passifloraceae) Draft Genome Reveals the S-Locus Evolved after the Divergence of Turneroideae from Passifloroideae in a Stepwise Manner.</title>
        <authorList>
            <person name="Henning P.M."/>
            <person name="Roalson E.H."/>
            <person name="Mir W."/>
            <person name="McCubbin A.G."/>
            <person name="Shore J.S."/>
        </authorList>
    </citation>
    <scope>NUCLEOTIDE SEQUENCE</scope>
    <source>
        <strain evidence="4">F60SS</strain>
    </source>
</reference>
<dbReference type="InterPro" id="IPR046431">
    <property type="entry name" value="FAF_dom"/>
</dbReference>
<gene>
    <name evidence="4" type="ORF">Tsubulata_012654</name>
</gene>
<keyword evidence="5" id="KW-1185">Reference proteome</keyword>
<feature type="compositionally biased region" description="Acidic residues" evidence="2">
    <location>
        <begin position="284"/>
        <end position="334"/>
    </location>
</feature>
<feature type="compositionally biased region" description="Low complexity" evidence="2">
    <location>
        <begin position="150"/>
        <end position="159"/>
    </location>
</feature>
<feature type="compositionally biased region" description="Basic and acidic residues" evidence="2">
    <location>
        <begin position="262"/>
        <end position="272"/>
    </location>
</feature>
<feature type="domain" description="FAF" evidence="3">
    <location>
        <begin position="188"/>
        <end position="240"/>
    </location>
</feature>
<reference evidence="4" key="1">
    <citation type="submission" date="2022-02" db="EMBL/GenBank/DDBJ databases">
        <authorList>
            <person name="Henning P.M."/>
            <person name="McCubbin A.G."/>
            <person name="Shore J.S."/>
        </authorList>
    </citation>
    <scope>NUCLEOTIDE SEQUENCE</scope>
    <source>
        <strain evidence="4">F60SS</strain>
        <tissue evidence="4">Leaves</tissue>
    </source>
</reference>
<dbReference type="PANTHER" id="PTHR33155:SF4">
    <property type="entry name" value="PROTEIN FANTASTIC FOUR 3"/>
    <property type="match status" value="1"/>
</dbReference>
<name>A0A9Q0FLN8_9ROSI</name>
<accession>A0A9Q0FLN8</accession>
<evidence type="ECO:0000256" key="1">
    <source>
        <dbReference type="ARBA" id="ARBA00008690"/>
    </source>
</evidence>
<comment type="similarity">
    <text evidence="1">Belongs to the fantastic four family.</text>
</comment>
<dbReference type="EMBL" id="JAKUCV010004868">
    <property type="protein sequence ID" value="KAJ4833778.1"/>
    <property type="molecule type" value="Genomic_DNA"/>
</dbReference>
<dbReference type="InterPro" id="IPR021410">
    <property type="entry name" value="FAF"/>
</dbReference>
<dbReference type="AlphaFoldDB" id="A0A9Q0FLN8"/>
<feature type="region of interest" description="Disordered" evidence="2">
    <location>
        <begin position="42"/>
        <end position="61"/>
    </location>
</feature>
<feature type="region of interest" description="Disordered" evidence="2">
    <location>
        <begin position="150"/>
        <end position="205"/>
    </location>
</feature>
<feature type="region of interest" description="Disordered" evidence="2">
    <location>
        <begin position="259"/>
        <end position="339"/>
    </location>
</feature>
<proteinExistence type="inferred from homology"/>
<dbReference type="Proteomes" id="UP001141552">
    <property type="component" value="Unassembled WGS sequence"/>
</dbReference>
<organism evidence="4 5">
    <name type="scientific">Turnera subulata</name>
    <dbReference type="NCBI Taxonomy" id="218843"/>
    <lineage>
        <taxon>Eukaryota</taxon>
        <taxon>Viridiplantae</taxon>
        <taxon>Streptophyta</taxon>
        <taxon>Embryophyta</taxon>
        <taxon>Tracheophyta</taxon>
        <taxon>Spermatophyta</taxon>
        <taxon>Magnoliopsida</taxon>
        <taxon>eudicotyledons</taxon>
        <taxon>Gunneridae</taxon>
        <taxon>Pentapetalae</taxon>
        <taxon>rosids</taxon>
        <taxon>fabids</taxon>
        <taxon>Malpighiales</taxon>
        <taxon>Passifloraceae</taxon>
        <taxon>Turnera</taxon>
    </lineage>
</organism>
<dbReference type="OrthoDB" id="1916983at2759"/>